<dbReference type="SUPFAM" id="SSF56436">
    <property type="entry name" value="C-type lectin-like"/>
    <property type="match status" value="1"/>
</dbReference>
<feature type="non-terminal residue" evidence="3">
    <location>
        <position position="1"/>
    </location>
</feature>
<evidence type="ECO:0000259" key="2">
    <source>
        <dbReference type="PROSITE" id="PS50041"/>
    </source>
</evidence>
<name>A0A7K5I9P6_CROSL</name>
<dbReference type="InterPro" id="IPR016186">
    <property type="entry name" value="C-type_lectin-like/link_sf"/>
</dbReference>
<dbReference type="InterPro" id="IPR001304">
    <property type="entry name" value="C-type_lectin-like"/>
</dbReference>
<evidence type="ECO:0000313" key="3">
    <source>
        <dbReference type="EMBL" id="NWS78331.1"/>
    </source>
</evidence>
<dbReference type="EMBL" id="VYZB01001292">
    <property type="protein sequence ID" value="NWS78331.1"/>
    <property type="molecule type" value="Genomic_DNA"/>
</dbReference>
<comment type="subcellular location">
    <subcellularLocation>
        <location evidence="1">Cell membrane</location>
        <topology evidence="1">Single-pass type II membrane protein</topology>
    </subcellularLocation>
</comment>
<organism evidence="3 4">
    <name type="scientific">Crotophaga sulcirostris</name>
    <name type="common">Groove-billed ani</name>
    <dbReference type="NCBI Taxonomy" id="33598"/>
    <lineage>
        <taxon>Eukaryota</taxon>
        <taxon>Metazoa</taxon>
        <taxon>Chordata</taxon>
        <taxon>Craniata</taxon>
        <taxon>Vertebrata</taxon>
        <taxon>Euteleostomi</taxon>
        <taxon>Archelosauria</taxon>
        <taxon>Archosauria</taxon>
        <taxon>Dinosauria</taxon>
        <taxon>Saurischia</taxon>
        <taxon>Theropoda</taxon>
        <taxon>Coelurosauria</taxon>
        <taxon>Aves</taxon>
        <taxon>Neognathae</taxon>
        <taxon>Neoaves</taxon>
        <taxon>Otidimorphae</taxon>
        <taxon>Cuculiformes</taxon>
        <taxon>Crotophagidae</taxon>
        <taxon>Crotophaga</taxon>
    </lineage>
</organism>
<dbReference type="PROSITE" id="PS50041">
    <property type="entry name" value="C_TYPE_LECTIN_2"/>
    <property type="match status" value="1"/>
</dbReference>
<gene>
    <name evidence="3" type="primary">Clec2b</name>
    <name evidence="3" type="ORF">CROSUL_R14329</name>
</gene>
<comment type="caution">
    <text evidence="3">The sequence shown here is derived from an EMBL/GenBank/DDBJ whole genome shotgun (WGS) entry which is preliminary data.</text>
</comment>
<dbReference type="InterPro" id="IPR016187">
    <property type="entry name" value="CTDL_fold"/>
</dbReference>
<proteinExistence type="predicted"/>
<protein>
    <submittedName>
        <fullName evidence="3">CLC2B protein</fullName>
    </submittedName>
</protein>
<evidence type="ECO:0000256" key="1">
    <source>
        <dbReference type="ARBA" id="ARBA00004401"/>
    </source>
</evidence>
<sequence length="63" mass="7662">CPHDWVGYRNVCYFFSEEEGSWNWSQEQCAWRGASLAVLREEWELEFLSRLKGNTDYWLGLRR</sequence>
<reference evidence="3 4" key="1">
    <citation type="submission" date="2019-09" db="EMBL/GenBank/DDBJ databases">
        <title>Bird 10,000 Genomes (B10K) Project - Family phase.</title>
        <authorList>
            <person name="Zhang G."/>
        </authorList>
    </citation>
    <scope>NUCLEOTIDE SEQUENCE [LARGE SCALE GENOMIC DNA]</scope>
    <source>
        <strain evidence="3">B10K-DU-003-44</strain>
        <tissue evidence="3">Muscle</tissue>
    </source>
</reference>
<dbReference type="PANTHER" id="PTHR45710">
    <property type="entry name" value="C-TYPE LECTIN DOMAIN-CONTAINING PROTEIN 180"/>
    <property type="match status" value="1"/>
</dbReference>
<keyword evidence="4" id="KW-1185">Reference proteome</keyword>
<dbReference type="Pfam" id="PF00059">
    <property type="entry name" value="Lectin_C"/>
    <property type="match status" value="1"/>
</dbReference>
<dbReference type="Proteomes" id="UP000549499">
    <property type="component" value="Unassembled WGS sequence"/>
</dbReference>
<dbReference type="Gene3D" id="3.10.100.10">
    <property type="entry name" value="Mannose-Binding Protein A, subunit A"/>
    <property type="match status" value="1"/>
</dbReference>
<dbReference type="PANTHER" id="PTHR45710:SF8">
    <property type="entry name" value="RERATING FAMILY MEMBER 4"/>
    <property type="match status" value="1"/>
</dbReference>
<evidence type="ECO:0000313" key="4">
    <source>
        <dbReference type="Proteomes" id="UP000549499"/>
    </source>
</evidence>
<feature type="domain" description="C-type lectin" evidence="2">
    <location>
        <begin position="8"/>
        <end position="63"/>
    </location>
</feature>
<accession>A0A7K5I9P6</accession>
<dbReference type="OrthoDB" id="10059571at2759"/>
<feature type="non-terminal residue" evidence="3">
    <location>
        <position position="63"/>
    </location>
</feature>
<dbReference type="GO" id="GO:0005886">
    <property type="term" value="C:plasma membrane"/>
    <property type="evidence" value="ECO:0007669"/>
    <property type="project" value="UniProtKB-SubCell"/>
</dbReference>
<dbReference type="AlphaFoldDB" id="A0A7K5I9P6"/>
<dbReference type="InterPro" id="IPR050828">
    <property type="entry name" value="C-type_lectin/matrix_domain"/>
</dbReference>